<protein>
    <submittedName>
        <fullName evidence="2">Uncharacterized protein</fullName>
    </submittedName>
</protein>
<evidence type="ECO:0000313" key="3">
    <source>
        <dbReference type="Proteomes" id="UP000010556"/>
    </source>
</evidence>
<evidence type="ECO:0000256" key="1">
    <source>
        <dbReference type="SAM" id="MobiDB-lite"/>
    </source>
</evidence>
<accession>L5LDA4</accession>
<dbReference type="EMBL" id="KB113177">
    <property type="protein sequence ID" value="ELK23866.1"/>
    <property type="molecule type" value="Genomic_DNA"/>
</dbReference>
<name>L5LDA4_MYODS</name>
<proteinExistence type="predicted"/>
<dbReference type="Proteomes" id="UP000010556">
    <property type="component" value="Unassembled WGS sequence"/>
</dbReference>
<gene>
    <name evidence="2" type="ORF">MDA_GLEAN10005048</name>
</gene>
<organism evidence="2 3">
    <name type="scientific">Myotis davidii</name>
    <name type="common">David's myotis</name>
    <dbReference type="NCBI Taxonomy" id="225400"/>
    <lineage>
        <taxon>Eukaryota</taxon>
        <taxon>Metazoa</taxon>
        <taxon>Chordata</taxon>
        <taxon>Craniata</taxon>
        <taxon>Vertebrata</taxon>
        <taxon>Euteleostomi</taxon>
        <taxon>Mammalia</taxon>
        <taxon>Eutheria</taxon>
        <taxon>Laurasiatheria</taxon>
        <taxon>Chiroptera</taxon>
        <taxon>Yangochiroptera</taxon>
        <taxon>Vespertilionidae</taxon>
        <taxon>Myotis</taxon>
    </lineage>
</organism>
<sequence>MPLYGSQPQTTPAGPASSQQHLAFQAGGKGNVCTSKSSKKDLASPGQRGSVVELRPRNRVRFLVRARAQVAGSIPNVGVQGAADQ</sequence>
<feature type="compositionally biased region" description="Polar residues" evidence="1">
    <location>
        <begin position="1"/>
        <end position="22"/>
    </location>
</feature>
<dbReference type="AlphaFoldDB" id="L5LDA4"/>
<feature type="region of interest" description="Disordered" evidence="1">
    <location>
        <begin position="1"/>
        <end position="52"/>
    </location>
</feature>
<evidence type="ECO:0000313" key="2">
    <source>
        <dbReference type="EMBL" id="ELK23866.1"/>
    </source>
</evidence>
<reference evidence="3" key="1">
    <citation type="journal article" date="2013" name="Science">
        <title>Comparative analysis of bat genomes provides insight into the evolution of flight and immunity.</title>
        <authorList>
            <person name="Zhang G."/>
            <person name="Cowled C."/>
            <person name="Shi Z."/>
            <person name="Huang Z."/>
            <person name="Bishop-Lilly K.A."/>
            <person name="Fang X."/>
            <person name="Wynne J.W."/>
            <person name="Xiong Z."/>
            <person name="Baker M.L."/>
            <person name="Zhao W."/>
            <person name="Tachedjian M."/>
            <person name="Zhu Y."/>
            <person name="Zhou P."/>
            <person name="Jiang X."/>
            <person name="Ng J."/>
            <person name="Yang L."/>
            <person name="Wu L."/>
            <person name="Xiao J."/>
            <person name="Feng Y."/>
            <person name="Chen Y."/>
            <person name="Sun X."/>
            <person name="Zhang Y."/>
            <person name="Marsh G.A."/>
            <person name="Crameri G."/>
            <person name="Broder C.C."/>
            <person name="Frey K.G."/>
            <person name="Wang L.F."/>
            <person name="Wang J."/>
        </authorList>
    </citation>
    <scope>NUCLEOTIDE SEQUENCE [LARGE SCALE GENOMIC DNA]</scope>
</reference>
<keyword evidence="3" id="KW-1185">Reference proteome</keyword>